<dbReference type="PANTHER" id="PTHR42958:SF4">
    <property type="entry name" value="HYDROGENASE EXPRESSION_FORMATION PROTEIN HUPK"/>
    <property type="match status" value="1"/>
</dbReference>
<dbReference type="InterPro" id="IPR001501">
    <property type="entry name" value="Ni-dep_hyd_lsu"/>
</dbReference>
<reference evidence="2 3" key="1">
    <citation type="journal article" date="2000" name="Mar. Ecol. Prog. Ser.">
        <title>Phylogenetic characterization of endosymbionts in three hydrothermal vent mussels: influence on host distributions.</title>
        <authorList>
            <person name="Fujiwara Y."/>
            <person name="Takai K."/>
            <person name="Uematsu K."/>
            <person name="Tsuchida S."/>
            <person name="Hunt J.C."/>
            <person name="Hashimoto J."/>
        </authorList>
    </citation>
    <scope>NUCLEOTIDE SEQUENCE [LARGE SCALE GENOMIC DNA]</scope>
    <source>
        <strain evidence="2 3">Myojin Knoll</strain>
    </source>
</reference>
<feature type="binding site" evidence="1">
    <location>
        <position position="336"/>
    </location>
    <ligand>
        <name>Mg(2+)</name>
        <dbReference type="ChEBI" id="CHEBI:18420"/>
    </ligand>
</feature>
<dbReference type="EMBL" id="AP013042">
    <property type="protein sequence ID" value="BAS67243.1"/>
    <property type="molecule type" value="Genomic_DNA"/>
</dbReference>
<accession>A0A0P0UQA9</accession>
<keyword evidence="1" id="KW-0460">Magnesium</keyword>
<keyword evidence="1" id="KW-0533">Nickel</keyword>
<dbReference type="Pfam" id="PF00374">
    <property type="entry name" value="NiFeSe_Hases"/>
    <property type="match status" value="1"/>
</dbReference>
<dbReference type="STRING" id="1303921.BSEPE_0223"/>
<dbReference type="GO" id="GO:0016151">
    <property type="term" value="F:nickel cation binding"/>
    <property type="evidence" value="ECO:0007669"/>
    <property type="project" value="InterPro"/>
</dbReference>
<keyword evidence="3" id="KW-1185">Reference proteome</keyword>
<evidence type="ECO:0000313" key="3">
    <source>
        <dbReference type="Proteomes" id="UP000067399"/>
    </source>
</evidence>
<dbReference type="Proteomes" id="UP000067399">
    <property type="component" value="Chromosome"/>
</dbReference>
<dbReference type="Gene3D" id="1.10.645.10">
    <property type="entry name" value="Cytochrome-c3 Hydrogenase, chain B"/>
    <property type="match status" value="1"/>
</dbReference>
<reference evidence="2 3" key="2">
    <citation type="journal article" date="2016" name="ISME J.">
        <title>Heterogeneous composition of key metabolic gene clusters in a vent mussel symbiont population.</title>
        <authorList>
            <person name="Ikuta T."/>
            <person name="Takaki Y."/>
            <person name="Nagai Y."/>
            <person name="Shimamura S."/>
            <person name="Tsuda M."/>
            <person name="Kawagucci S."/>
            <person name="Aoki Y."/>
            <person name="Inoue K."/>
            <person name="Teruya M."/>
            <person name="Satou K."/>
            <person name="Teruya K."/>
            <person name="Shimoji M."/>
            <person name="Tamotsu H."/>
            <person name="Hirano T."/>
            <person name="Maruyama T."/>
            <person name="Yoshida T."/>
        </authorList>
    </citation>
    <scope>NUCLEOTIDE SEQUENCE [LARGE SCALE GENOMIC DNA]</scope>
    <source>
        <strain evidence="2 3">Myojin Knoll</strain>
    </source>
</reference>
<dbReference type="SUPFAM" id="SSF56762">
    <property type="entry name" value="HydB/Nqo4-like"/>
    <property type="match status" value="1"/>
</dbReference>
<dbReference type="InterPro" id="IPR050867">
    <property type="entry name" value="NiFe/NiFeSe_hydrgnase_LSU"/>
</dbReference>
<comment type="cofactor">
    <cofactor evidence="1">
        <name>Ni(2+)</name>
        <dbReference type="ChEBI" id="CHEBI:49786"/>
    </cofactor>
</comment>
<evidence type="ECO:0000313" key="2">
    <source>
        <dbReference type="EMBL" id="BAS67243.1"/>
    </source>
</evidence>
<dbReference type="OrthoDB" id="9157196at2"/>
<evidence type="ECO:0000256" key="1">
    <source>
        <dbReference type="PIRSR" id="PIRSR601501-1"/>
    </source>
</evidence>
<keyword evidence="1" id="KW-0479">Metal-binding</keyword>
<dbReference type="AlphaFoldDB" id="A0A0P0UQA9"/>
<dbReference type="RefSeq" id="WP_066042853.1">
    <property type="nucleotide sequence ID" value="NZ_AP013042.1"/>
</dbReference>
<gene>
    <name evidence="2" type="primary">hupK</name>
    <name evidence="2" type="ORF">BSEPE_0223</name>
</gene>
<organism evidence="2 3">
    <name type="scientific">endosymbiont of Bathymodiolus septemdierum str. Myojin knoll</name>
    <dbReference type="NCBI Taxonomy" id="1303921"/>
    <lineage>
        <taxon>Bacteria</taxon>
        <taxon>Pseudomonadati</taxon>
        <taxon>Pseudomonadota</taxon>
        <taxon>Gammaproteobacteria</taxon>
        <taxon>sulfur-oxidizing symbionts</taxon>
    </lineage>
</organism>
<proteinExistence type="predicted"/>
<protein>
    <submittedName>
        <fullName evidence="2">Hydrogenase expression/formation protein HupK</fullName>
    </submittedName>
</protein>
<name>A0A0P0UQA9_9GAMM</name>
<sequence>MSIEGEIAVKVTVDFDSVKEVSITSSRPLHITQLFAEQPIQKVATTLDALYQLCNTAHRFAFLRLLDKCKVIGLSQNEITAYQLLLDLETIREHCFSIATKWRANDNQTINKSMIDLLTTIRAINSSLFSSGSPLSLEDKTLQSFGSIAPLVAKLAKQLTIILIGKQFHPETVFDSRGSFDYWIATQSSDCAIFLHHIQQSKFKDLGNAKTNFLPNIATKELATLLNNDAFISQPSYQNRCYETTPYARQNKHLLMQQLLDTYGSGVFTRSSAQLLEIFELLKRVKNNYTQIHNEHIHYEVNTSADTMAMVDIDAARGKLIHTLTIKDEKIKAYRILSPTQWNFHPQGVLKQMITSINFENKQDFNAKIKLLVNAIDPCVGYQIEVVDA</sequence>
<feature type="binding site" evidence="1">
    <location>
        <position position="379"/>
    </location>
    <ligand>
        <name>Ni(2+)</name>
        <dbReference type="ChEBI" id="CHEBI:49786"/>
    </ligand>
</feature>
<dbReference type="InterPro" id="IPR029014">
    <property type="entry name" value="NiFe-Hase_large"/>
</dbReference>
<dbReference type="PANTHER" id="PTHR42958">
    <property type="entry name" value="HYDROGENASE-2 LARGE CHAIN"/>
    <property type="match status" value="1"/>
</dbReference>
<dbReference type="KEGG" id="ebh:BSEPE_0223"/>